<proteinExistence type="predicted"/>
<feature type="region of interest" description="Disordered" evidence="2">
    <location>
        <begin position="1"/>
        <end position="44"/>
    </location>
</feature>
<keyword evidence="1" id="KW-0853">WD repeat</keyword>
<sequence length="184" mass="18318">MSAPLGARLGGGELAELEARGHRPRPGPAYRRAPPPPLLSPGGAGAAATAAAATAAAEAAEAATAATLLRLRPSICPLSSIHDIPLITYGSEDTAVYIVDVTAAAVRSFNGDRDGRGGRRNGGGGGEGGGAGGGGAGGERPLTVTVLKAHRAAVTAVAWSYDEALLASADADGTLVIWQRCRLF</sequence>
<dbReference type="Proteomes" id="UP000236333">
    <property type="component" value="Unassembled WGS sequence"/>
</dbReference>
<dbReference type="SUPFAM" id="SSF50978">
    <property type="entry name" value="WD40 repeat-like"/>
    <property type="match status" value="1"/>
</dbReference>
<dbReference type="InterPro" id="IPR001680">
    <property type="entry name" value="WD40_rpt"/>
</dbReference>
<reference evidence="3 4" key="1">
    <citation type="journal article" date="2017" name="Mol. Biol. Evol.">
        <title>The 4-celled Tetrabaena socialis nuclear genome reveals the essential components for genetic control of cell number at the origin of multicellularity in the volvocine lineage.</title>
        <authorList>
            <person name="Featherston J."/>
            <person name="Arakaki Y."/>
            <person name="Hanschen E.R."/>
            <person name="Ferris P.J."/>
            <person name="Michod R.E."/>
            <person name="Olson B.J.S.C."/>
            <person name="Nozaki H."/>
            <person name="Durand P.M."/>
        </authorList>
    </citation>
    <scope>NUCLEOTIDE SEQUENCE [LARGE SCALE GENOMIC DNA]</scope>
    <source>
        <strain evidence="3 4">NIES-571</strain>
    </source>
</reference>
<dbReference type="InterPro" id="IPR036322">
    <property type="entry name" value="WD40_repeat_dom_sf"/>
</dbReference>
<evidence type="ECO:0000256" key="2">
    <source>
        <dbReference type="SAM" id="MobiDB-lite"/>
    </source>
</evidence>
<dbReference type="EMBL" id="PGGS01000489">
    <property type="protein sequence ID" value="PNH03556.1"/>
    <property type="molecule type" value="Genomic_DNA"/>
</dbReference>
<keyword evidence="4" id="KW-1185">Reference proteome</keyword>
<dbReference type="Gene3D" id="2.130.10.10">
    <property type="entry name" value="YVTN repeat-like/Quinoprotein amine dehydrogenase"/>
    <property type="match status" value="1"/>
</dbReference>
<feature type="repeat" description="WD" evidence="1">
    <location>
        <begin position="147"/>
        <end position="179"/>
    </location>
</feature>
<dbReference type="InterPro" id="IPR015943">
    <property type="entry name" value="WD40/YVTN_repeat-like_dom_sf"/>
</dbReference>
<feature type="region of interest" description="Disordered" evidence="2">
    <location>
        <begin position="109"/>
        <end position="137"/>
    </location>
</feature>
<dbReference type="OrthoDB" id="1932312at2759"/>
<evidence type="ECO:0000313" key="3">
    <source>
        <dbReference type="EMBL" id="PNH03556.1"/>
    </source>
</evidence>
<dbReference type="Pfam" id="PF00400">
    <property type="entry name" value="WD40"/>
    <property type="match status" value="1"/>
</dbReference>
<evidence type="ECO:0000256" key="1">
    <source>
        <dbReference type="PROSITE-ProRule" id="PRU00221"/>
    </source>
</evidence>
<name>A0A2J7ZTG0_9CHLO</name>
<gene>
    <name evidence="3" type="ORF">TSOC_010389</name>
</gene>
<protein>
    <submittedName>
        <fullName evidence="3">Uncharacterized protein</fullName>
    </submittedName>
</protein>
<organism evidence="3 4">
    <name type="scientific">Tetrabaena socialis</name>
    <dbReference type="NCBI Taxonomy" id="47790"/>
    <lineage>
        <taxon>Eukaryota</taxon>
        <taxon>Viridiplantae</taxon>
        <taxon>Chlorophyta</taxon>
        <taxon>core chlorophytes</taxon>
        <taxon>Chlorophyceae</taxon>
        <taxon>CS clade</taxon>
        <taxon>Chlamydomonadales</taxon>
        <taxon>Tetrabaenaceae</taxon>
        <taxon>Tetrabaena</taxon>
    </lineage>
</organism>
<dbReference type="PROSITE" id="PS50082">
    <property type="entry name" value="WD_REPEATS_2"/>
    <property type="match status" value="1"/>
</dbReference>
<feature type="compositionally biased region" description="Gly residues" evidence="2">
    <location>
        <begin position="120"/>
        <end position="137"/>
    </location>
</feature>
<dbReference type="SMART" id="SM00320">
    <property type="entry name" value="WD40"/>
    <property type="match status" value="1"/>
</dbReference>
<evidence type="ECO:0000313" key="4">
    <source>
        <dbReference type="Proteomes" id="UP000236333"/>
    </source>
</evidence>
<comment type="caution">
    <text evidence="3">The sequence shown here is derived from an EMBL/GenBank/DDBJ whole genome shotgun (WGS) entry which is preliminary data.</text>
</comment>
<accession>A0A2J7ZTG0</accession>
<dbReference type="AlphaFoldDB" id="A0A2J7ZTG0"/>
<dbReference type="PROSITE" id="PS50294">
    <property type="entry name" value="WD_REPEATS_REGION"/>
    <property type="match status" value="1"/>
</dbReference>